<evidence type="ECO:0000313" key="4">
    <source>
        <dbReference type="Proteomes" id="UP000176288"/>
    </source>
</evidence>
<accession>A0A1D9MKW7</accession>
<keyword evidence="1" id="KW-0812">Transmembrane</keyword>
<dbReference type="Proteomes" id="UP000176288">
    <property type="component" value="Chromosome"/>
</dbReference>
<gene>
    <name evidence="3" type="ORF">BK816_05570</name>
</gene>
<protein>
    <recommendedName>
        <fullName evidence="2">Endonuclease/exonuclease/phosphatase domain-containing protein</fullName>
    </recommendedName>
</protein>
<keyword evidence="1" id="KW-1133">Transmembrane helix</keyword>
<feature type="domain" description="Endonuclease/exonuclease/phosphatase" evidence="2">
    <location>
        <begin position="108"/>
        <end position="312"/>
    </location>
</feature>
<feature type="transmembrane region" description="Helical" evidence="1">
    <location>
        <begin position="71"/>
        <end position="88"/>
    </location>
</feature>
<dbReference type="InterPro" id="IPR005135">
    <property type="entry name" value="Endo/exonuclease/phosphatase"/>
</dbReference>
<keyword evidence="4" id="KW-1185">Reference proteome</keyword>
<evidence type="ECO:0000313" key="3">
    <source>
        <dbReference type="EMBL" id="AOZ72829.1"/>
    </source>
</evidence>
<dbReference type="GO" id="GO:0003824">
    <property type="term" value="F:catalytic activity"/>
    <property type="evidence" value="ECO:0007669"/>
    <property type="project" value="InterPro"/>
</dbReference>
<dbReference type="AlphaFoldDB" id="A0A1D9MKW7"/>
<proteinExistence type="predicted"/>
<dbReference type="STRING" id="1912795.BK816_05570"/>
<dbReference type="InterPro" id="IPR036691">
    <property type="entry name" value="Endo/exonu/phosph_ase_sf"/>
</dbReference>
<dbReference type="RefSeq" id="WP_071164294.1">
    <property type="nucleotide sequence ID" value="NZ_CP017812.1"/>
</dbReference>
<dbReference type="KEGG" id="avu:BK816_05570"/>
<keyword evidence="1" id="KW-0472">Membrane</keyword>
<organism evidence="3 4">
    <name type="scientific">Boudabousia tangfeifanii</name>
    <dbReference type="NCBI Taxonomy" id="1912795"/>
    <lineage>
        <taxon>Bacteria</taxon>
        <taxon>Bacillati</taxon>
        <taxon>Actinomycetota</taxon>
        <taxon>Actinomycetes</taxon>
        <taxon>Actinomycetales</taxon>
        <taxon>Actinomycetaceae</taxon>
        <taxon>Boudabousia</taxon>
    </lineage>
</organism>
<name>A0A1D9MKW7_9ACTO</name>
<dbReference type="OrthoDB" id="2340043at2"/>
<dbReference type="EMBL" id="CP017812">
    <property type="protein sequence ID" value="AOZ72829.1"/>
    <property type="molecule type" value="Genomic_DNA"/>
</dbReference>
<feature type="transmembrane region" description="Helical" evidence="1">
    <location>
        <begin position="21"/>
        <end position="41"/>
    </location>
</feature>
<reference evidence="3 4" key="1">
    <citation type="submission" date="2016-10" db="EMBL/GenBank/DDBJ databases">
        <title>Actinomyces aegypiusis sp. nov., isolated from the Aegypius monachus in Qinghai Tibet Plateau China.</title>
        <authorList>
            <person name="Wang Y."/>
        </authorList>
    </citation>
    <scope>NUCLEOTIDE SEQUENCE [LARGE SCALE GENOMIC DNA]</scope>
    <source>
        <strain evidence="3 4">VUL4_3</strain>
    </source>
</reference>
<dbReference type="SUPFAM" id="SSF56219">
    <property type="entry name" value="DNase I-like"/>
    <property type="match status" value="1"/>
</dbReference>
<feature type="transmembrane region" description="Helical" evidence="1">
    <location>
        <begin position="47"/>
        <end position="64"/>
    </location>
</feature>
<sequence>MSNPPTEYKQSRISPAQVGFILFWLVVALVLFFWPANWWWFAAAQTFVPYISAILLLTGLFWLIQPPRWGGLAALLAAVLVSTASLYGPRLLSPTAQGGAGSIRVLAANMEFGRGEASSLLHEAKANDIDVIVLVECTGSLAHAISARARGDYPYVSLQPHDESGFEGWILSRYPIAEKRELNSIFGRRDGAFQLPGVTIMSPVGPLRLLGVHAIPPLSKNGHLQWREDMKTIAQWANEDSRPALAIGDFNATSSHPPFRQLLAGANDAIDLASFPAFTWPSVFPLIRIDHALTWNAKPVSAKVFKVPGTDHRGIWTEISMPAQSNTK</sequence>
<evidence type="ECO:0000256" key="1">
    <source>
        <dbReference type="SAM" id="Phobius"/>
    </source>
</evidence>
<evidence type="ECO:0000259" key="2">
    <source>
        <dbReference type="Pfam" id="PF03372"/>
    </source>
</evidence>
<dbReference type="Pfam" id="PF03372">
    <property type="entry name" value="Exo_endo_phos"/>
    <property type="match status" value="1"/>
</dbReference>
<dbReference type="Gene3D" id="3.60.10.10">
    <property type="entry name" value="Endonuclease/exonuclease/phosphatase"/>
    <property type="match status" value="1"/>
</dbReference>